<dbReference type="Pfam" id="PF02384">
    <property type="entry name" value="N6_Mtase"/>
    <property type="match status" value="1"/>
</dbReference>
<dbReference type="GO" id="GO:0003677">
    <property type="term" value="F:DNA binding"/>
    <property type="evidence" value="ECO:0007669"/>
    <property type="project" value="InterPro"/>
</dbReference>
<dbReference type="Proteomes" id="UP000273154">
    <property type="component" value="Chromosome"/>
</dbReference>
<dbReference type="EMBL" id="AP019367">
    <property type="protein sequence ID" value="BBH50079.1"/>
    <property type="molecule type" value="Genomic_DNA"/>
</dbReference>
<dbReference type="GO" id="GO:0009007">
    <property type="term" value="F:site-specific DNA-methyltransferase (adenine-specific) activity"/>
    <property type="evidence" value="ECO:0007669"/>
    <property type="project" value="UniProtKB-EC"/>
</dbReference>
<dbReference type="InterPro" id="IPR029063">
    <property type="entry name" value="SAM-dependent_MTases_sf"/>
</dbReference>
<organism evidence="10 11">
    <name type="scientific">Parolsenella catena</name>
    <dbReference type="NCBI Taxonomy" id="2003188"/>
    <lineage>
        <taxon>Bacteria</taxon>
        <taxon>Bacillati</taxon>
        <taxon>Actinomycetota</taxon>
        <taxon>Coriobacteriia</taxon>
        <taxon>Coriobacteriales</taxon>
        <taxon>Atopobiaceae</taxon>
        <taxon>Parolsenella</taxon>
    </lineage>
</organism>
<keyword evidence="5" id="KW-0949">S-adenosyl-L-methionine</keyword>
<dbReference type="PRINTS" id="PR00507">
    <property type="entry name" value="N12N6MTFRASE"/>
</dbReference>
<dbReference type="SUPFAM" id="SSF53335">
    <property type="entry name" value="S-adenosyl-L-methionine-dependent methyltransferases"/>
    <property type="match status" value="1"/>
</dbReference>
<evidence type="ECO:0000256" key="5">
    <source>
        <dbReference type="ARBA" id="ARBA00022691"/>
    </source>
</evidence>
<protein>
    <recommendedName>
        <fullName evidence="2">site-specific DNA-methyltransferase (adenine-specific)</fullName>
        <ecNumber evidence="2">2.1.1.72</ecNumber>
    </recommendedName>
</protein>
<evidence type="ECO:0000256" key="3">
    <source>
        <dbReference type="ARBA" id="ARBA00022603"/>
    </source>
</evidence>
<evidence type="ECO:0000256" key="1">
    <source>
        <dbReference type="ARBA" id="ARBA00006594"/>
    </source>
</evidence>
<dbReference type="KEGG" id="pcat:Pcatena_06660"/>
<evidence type="ECO:0000313" key="11">
    <source>
        <dbReference type="Proteomes" id="UP000273154"/>
    </source>
</evidence>
<dbReference type="RefSeq" id="WP_126421623.1">
    <property type="nucleotide sequence ID" value="NZ_AP019367.1"/>
</dbReference>
<dbReference type="Gene3D" id="3.40.50.150">
    <property type="entry name" value="Vaccinia Virus protein VP39"/>
    <property type="match status" value="1"/>
</dbReference>
<dbReference type="GeneID" id="88848796"/>
<reference evidence="11" key="1">
    <citation type="submission" date="2018-11" db="EMBL/GenBank/DDBJ databases">
        <title>Comparative genomics of Parolsenella catena and Libanicoccus massiliensis: Reclassification of Libanicoccus massiliensis as Parolsenella massiliensis comb. nov.</title>
        <authorList>
            <person name="Sakamoto M."/>
            <person name="Ikeyama N."/>
            <person name="Murakami T."/>
            <person name="Mori H."/>
            <person name="Yuki M."/>
            <person name="Ohkuma M."/>
        </authorList>
    </citation>
    <scope>NUCLEOTIDE SEQUENCE [LARGE SCALE GENOMIC DNA]</scope>
    <source>
        <strain evidence="11">JCM 31932</strain>
    </source>
</reference>
<evidence type="ECO:0000256" key="2">
    <source>
        <dbReference type="ARBA" id="ARBA00011900"/>
    </source>
</evidence>
<evidence type="ECO:0000256" key="7">
    <source>
        <dbReference type="ARBA" id="ARBA00047942"/>
    </source>
</evidence>
<dbReference type="InterPro" id="IPR003356">
    <property type="entry name" value="DNA_methylase_A-5"/>
</dbReference>
<dbReference type="AlphaFoldDB" id="A0A3G9K823"/>
<dbReference type="EC" id="2.1.1.72" evidence="2"/>
<gene>
    <name evidence="10" type="primary">hsdM</name>
    <name evidence="10" type="ORF">Pcatena_06660</name>
</gene>
<keyword evidence="4 10" id="KW-0808">Transferase</keyword>
<accession>A0A3G9K823</accession>
<evidence type="ECO:0000313" key="10">
    <source>
        <dbReference type="EMBL" id="BBH50079.1"/>
    </source>
</evidence>
<keyword evidence="3 10" id="KW-0489">Methyltransferase</keyword>
<name>A0A3G9K823_9ACTN</name>
<comment type="similarity">
    <text evidence="1">Belongs to the N(4)/N(6)-methyltransferase family.</text>
</comment>
<dbReference type="Gene3D" id="1.20.1260.30">
    <property type="match status" value="1"/>
</dbReference>
<dbReference type="REBASE" id="310644">
    <property type="entry name" value="M.Pca31932ORF6660P"/>
</dbReference>
<dbReference type="GO" id="GO:0009307">
    <property type="term" value="P:DNA restriction-modification system"/>
    <property type="evidence" value="ECO:0007669"/>
    <property type="project" value="UniProtKB-KW"/>
</dbReference>
<proteinExistence type="inferred from homology"/>
<dbReference type="GO" id="GO:0032259">
    <property type="term" value="P:methylation"/>
    <property type="evidence" value="ECO:0007669"/>
    <property type="project" value="UniProtKB-KW"/>
</dbReference>
<dbReference type="InterPro" id="IPR052916">
    <property type="entry name" value="Type-I_RE_MTase_Subunit"/>
</dbReference>
<evidence type="ECO:0000256" key="6">
    <source>
        <dbReference type="ARBA" id="ARBA00022747"/>
    </source>
</evidence>
<dbReference type="PANTHER" id="PTHR42998:SF1">
    <property type="entry name" value="TYPE I RESTRICTION ENZYME HINDI METHYLASE SUBUNIT"/>
    <property type="match status" value="1"/>
</dbReference>
<evidence type="ECO:0000259" key="9">
    <source>
        <dbReference type="Pfam" id="PF12161"/>
    </source>
</evidence>
<feature type="domain" description="DNA methylase adenine-specific" evidence="8">
    <location>
        <begin position="155"/>
        <end position="490"/>
    </location>
</feature>
<evidence type="ECO:0000259" key="8">
    <source>
        <dbReference type="Pfam" id="PF02384"/>
    </source>
</evidence>
<sequence length="537" mass="60595">MARKAVKKDKELSLEQALWNCRVALRGVGSMEKNRDAVISLVFLKFAGDKFETRRQELLEQYGDIPVFLEKPSFYNAANVFYLPEEARWSYILDHAASNGIAVIIDTAMSEAERANPSLKGALPLGLFSTLGASATSIKTLIDAIAQISEKRFHEQDLIGRVYEYFLQTFAVGSSKEDGEFYTPACVVELIAELIEPYEGVVYDPCCGSGGMFVQSHKFVERHHGNSSAISVVGQESNPDTWRLCKMNLAIRGISNNLGERAVSTFTMDQHPDKKVDFIMANPPFNLKNWRGEDELTKDPRWTGYPVPPVSNANYAWILHMLSKLDVNHGVAGFLLANGALNADGDEGEIRQRILENDKVEAIIVLPRDMFYTTDISVTLWILNMNKGACEQGGRHLRDRRGEVLFVDLRTWDENIEKYTYDKGKNKKKTVLTTEQISRVKSIFEDWRCVDGGYEDVPELCKSVRVKSDDPEELTIESRGYSLAPSKYIEFVDHDLDINYEKEMGRIQDEMKQLLTTEKKSQAMLAAAFEGIGYGIE</sequence>
<keyword evidence="11" id="KW-1185">Reference proteome</keyword>
<dbReference type="InterPro" id="IPR022749">
    <property type="entry name" value="D12N6_MeTrfase_N"/>
</dbReference>
<dbReference type="InterPro" id="IPR038333">
    <property type="entry name" value="T1MK-like_N_sf"/>
</dbReference>
<dbReference type="PANTHER" id="PTHR42998">
    <property type="entry name" value="TYPE I RESTRICTION ENZYME HINDVIIP M PROTEIN-RELATED"/>
    <property type="match status" value="1"/>
</dbReference>
<dbReference type="GO" id="GO:0008170">
    <property type="term" value="F:N-methyltransferase activity"/>
    <property type="evidence" value="ECO:0007669"/>
    <property type="project" value="InterPro"/>
</dbReference>
<dbReference type="OrthoDB" id="9784823at2"/>
<dbReference type="Pfam" id="PF12161">
    <property type="entry name" value="HsdM_N"/>
    <property type="match status" value="1"/>
</dbReference>
<evidence type="ECO:0000256" key="4">
    <source>
        <dbReference type="ARBA" id="ARBA00022679"/>
    </source>
</evidence>
<comment type="catalytic activity">
    <reaction evidence="7">
        <text>a 2'-deoxyadenosine in DNA + S-adenosyl-L-methionine = an N(6)-methyl-2'-deoxyadenosine in DNA + S-adenosyl-L-homocysteine + H(+)</text>
        <dbReference type="Rhea" id="RHEA:15197"/>
        <dbReference type="Rhea" id="RHEA-COMP:12418"/>
        <dbReference type="Rhea" id="RHEA-COMP:12419"/>
        <dbReference type="ChEBI" id="CHEBI:15378"/>
        <dbReference type="ChEBI" id="CHEBI:57856"/>
        <dbReference type="ChEBI" id="CHEBI:59789"/>
        <dbReference type="ChEBI" id="CHEBI:90615"/>
        <dbReference type="ChEBI" id="CHEBI:90616"/>
        <dbReference type="EC" id="2.1.1.72"/>
    </reaction>
</comment>
<feature type="domain" description="N6 adenine-specific DNA methyltransferase N-terminal" evidence="9">
    <location>
        <begin position="14"/>
        <end position="142"/>
    </location>
</feature>
<keyword evidence="6" id="KW-0680">Restriction system</keyword>